<proteinExistence type="predicted"/>
<dbReference type="InterPro" id="IPR005069">
    <property type="entry name" value="Nucl-diP-sugar_transferase"/>
</dbReference>
<evidence type="ECO:0000313" key="3">
    <source>
        <dbReference type="Proteomes" id="UP001432180"/>
    </source>
</evidence>
<evidence type="ECO:0000313" key="2">
    <source>
        <dbReference type="EMBL" id="WPL17676.1"/>
    </source>
</evidence>
<dbReference type="InterPro" id="IPR029044">
    <property type="entry name" value="Nucleotide-diphossugar_trans"/>
</dbReference>
<name>A0ABZ0S9G6_9GAMM</name>
<organism evidence="2 3">
    <name type="scientific">Thiorhodovibrio winogradskyi</name>
    <dbReference type="NCBI Taxonomy" id="77007"/>
    <lineage>
        <taxon>Bacteria</taxon>
        <taxon>Pseudomonadati</taxon>
        <taxon>Pseudomonadota</taxon>
        <taxon>Gammaproteobacteria</taxon>
        <taxon>Chromatiales</taxon>
        <taxon>Chromatiaceae</taxon>
        <taxon>Thiorhodovibrio</taxon>
    </lineage>
</organism>
<dbReference type="Gene3D" id="3.90.550.10">
    <property type="entry name" value="Spore Coat Polysaccharide Biosynthesis Protein SpsA, Chain A"/>
    <property type="match status" value="1"/>
</dbReference>
<dbReference type="EMBL" id="CP121472">
    <property type="protein sequence ID" value="WPL17676.1"/>
    <property type="molecule type" value="Genomic_DNA"/>
</dbReference>
<keyword evidence="2" id="KW-0808">Transferase</keyword>
<dbReference type="Proteomes" id="UP001432180">
    <property type="component" value="Chromosome"/>
</dbReference>
<dbReference type="Pfam" id="PF03407">
    <property type="entry name" value="Nucleotid_trans"/>
    <property type="match status" value="1"/>
</dbReference>
<dbReference type="RefSeq" id="WP_328983486.1">
    <property type="nucleotide sequence ID" value="NZ_CP121472.1"/>
</dbReference>
<reference evidence="2 3" key="1">
    <citation type="journal article" date="2023" name="Microorganisms">
        <title>Thiorhodovibrio frisius and Trv. litoralis spp. nov., Two Novel Members from a Clade of Fastidious Purple Sulfur Bacteria That Exhibit Unique Red-Shifted Light-Harvesting Capabilities.</title>
        <authorList>
            <person name="Methner A."/>
            <person name="Kuzyk S.B."/>
            <person name="Petersen J."/>
            <person name="Bauer S."/>
            <person name="Brinkmann H."/>
            <person name="Sichau K."/>
            <person name="Wanner G."/>
            <person name="Wolf J."/>
            <person name="Neumann-Schaal M."/>
            <person name="Henke P."/>
            <person name="Tank M."/>
            <person name="Sproer C."/>
            <person name="Bunk B."/>
            <person name="Overmann J."/>
        </authorList>
    </citation>
    <scope>NUCLEOTIDE SEQUENCE [LARGE SCALE GENOMIC DNA]</scope>
    <source>
        <strain evidence="2 3">DSM 6702</strain>
    </source>
</reference>
<sequence>MLPDVSACHVLAADGWGSYAQMAWVSACTFRRHHPDVPVIWVVDELTYENMKTFPSAVRDGLDLVLRVETGLKTLRDRSRFLKTTLAQHVEGRVLYLDTDTIVQRPIPELLQFTGEFAAALEFNTLPSDRFFPEELANTVYSKLGWNAPTRLYFNSGVFVVNVSPRTLELFDRWHFGWQASRRIGHSSDQASLNHAIDELGLSPTILAPGWCCSGLGDSPPPAFHIFSRPTGTQALSSCTWPSMLLIVATSTGTPMREAYAKGTHGVRPLPLTCSGDRATIGALRSRSVESCLAPDSLVRV</sequence>
<protein>
    <submittedName>
        <fullName evidence="2">Glycosyl transferase family 8</fullName>
    </submittedName>
</protein>
<keyword evidence="3" id="KW-1185">Reference proteome</keyword>
<gene>
    <name evidence="2" type="ORF">Thiowin_02715</name>
</gene>
<evidence type="ECO:0000259" key="1">
    <source>
        <dbReference type="Pfam" id="PF03407"/>
    </source>
</evidence>
<accession>A0ABZ0S9G6</accession>
<dbReference type="SUPFAM" id="SSF53448">
    <property type="entry name" value="Nucleotide-diphospho-sugar transferases"/>
    <property type="match status" value="1"/>
</dbReference>
<feature type="domain" description="Nucleotide-diphospho-sugar transferase" evidence="1">
    <location>
        <begin position="72"/>
        <end position="199"/>
    </location>
</feature>
<dbReference type="GO" id="GO:0016740">
    <property type="term" value="F:transferase activity"/>
    <property type="evidence" value="ECO:0007669"/>
    <property type="project" value="UniProtKB-KW"/>
</dbReference>